<evidence type="ECO:0000313" key="3">
    <source>
        <dbReference type="Proteomes" id="UP001281761"/>
    </source>
</evidence>
<dbReference type="InterPro" id="IPR011050">
    <property type="entry name" value="Pectin_lyase_fold/virulence"/>
</dbReference>
<evidence type="ECO:0000256" key="1">
    <source>
        <dbReference type="SAM" id="MobiDB-lite"/>
    </source>
</evidence>
<sequence>MDEGRCVGGSGFFVLGNGPRQRLDLSGTILSDCSCRNVKMADGFDGGVVVWRTQPIRADRRAFSLNEPHFQQVCVFNSLFGARWVRISETREYRTVLADLEFSPIITDSGHDRTNTHLPHVKQRNEMLTLPAMIIVLSVQLLHATHVSDLTTEPDKFYLSFGQNGTNCFQEDPCHSLDKALKSEYSRFVTTIEVTTATLYDVCAFDSKHFQTGSVSLSGTGGHGTGLFGSGCIVVRGNPSKAMKLEIGPLTIGSTRKTKTAGKVPYIFCVEQYGHLKVSSIAIRPIDNPFRHAKTFTFKGKCTDWNGKNAVFYSKRGELEVTFFDNMDESLGDFHLENPVLHEKKTFALPLLNRERNFPHQIYCESDQETIIKLPASLYNDRNPQNSLMLTIKGRGCTFQSSDGFLSSHSFVGNKASGNFLDFFPVVWATERGNFTKNGFEEDETNFKHYRIELHGTDLYPCALNDFKVEFSPLIAGNSTAEYKHWTKAKFVWGFREIRNDGPSFYAHDLYGQDTKIAVAIPRKSIEAHTHYSLRLSKGDYKTIIPCAVMIPLPLLLSLFQSIFAVPSRTPGPANLQSLMDIISNIPNTNSNEIQPTSIAGGTYIGTNIEIKDRRLGLSGEQSNKRTSPGTHIVSQSGSDNSRNEERFPVHSGNEYVFSLTNSTLSLKSLHFLLTTNSEKSRKQRNEAHTAWLAIVSDSMLTISESILEVSSGTSAILISPSTFEESTTQSSVVMKKCSISSERGQLRGLVETSAFPDCGASRSISIVDCSFNSQEVLGTDGIGLSLTQTPRKRNEDVGMISSSLIGCSFVNMSSIGSSRQPQLSHLSQNMLGCVVSLTSSHLSGSTIRDVNNGGSVLCSNSSFSSLLSSPNTDSDQPSITLPSGPSTFVDGTAYSFKYDIDGDENTFATFSHCHFTGANYVTNARPLYFYNYVGTVSVLFCSFTNHAIERETYNSVGGALCLTQIDKRALKPVTVKASNFTKIRTDMDGAGMWLYIQLSATIVDCIIEDCAPPDGSGLANAGMEFLLYEFSGLVTMTNLVFTSCHAVTFVGGMHLQSNGAICLSDCCFNDCVGQRADALVLDLWGDTSIEVARMTFTDCCSTQSFGGMTCYARCDVQATELHFFRCKSAVFEGTLDQTLALTVQDCSFVECSSPSRGGAFDLTKFMSYVINDCLVKDCSSLTTGGINLWQLYHNQTSISFTRVAFVNNSVG</sequence>
<organism evidence="2 3">
    <name type="scientific">Blattamonas nauphoetae</name>
    <dbReference type="NCBI Taxonomy" id="2049346"/>
    <lineage>
        <taxon>Eukaryota</taxon>
        <taxon>Metamonada</taxon>
        <taxon>Preaxostyla</taxon>
        <taxon>Oxymonadida</taxon>
        <taxon>Blattamonas</taxon>
    </lineage>
</organism>
<dbReference type="SUPFAM" id="SSF51126">
    <property type="entry name" value="Pectin lyase-like"/>
    <property type="match status" value="1"/>
</dbReference>
<name>A0ABQ9X1K7_9EUKA</name>
<feature type="compositionally biased region" description="Polar residues" evidence="1">
    <location>
        <begin position="620"/>
        <end position="641"/>
    </location>
</feature>
<protein>
    <recommendedName>
        <fullName evidence="4">Right handed beta helix domain-containing protein</fullName>
    </recommendedName>
</protein>
<dbReference type="EMBL" id="JARBJD010000255">
    <property type="protein sequence ID" value="KAK2945570.1"/>
    <property type="molecule type" value="Genomic_DNA"/>
</dbReference>
<accession>A0ABQ9X1K7</accession>
<keyword evidence="3" id="KW-1185">Reference proteome</keyword>
<proteinExistence type="predicted"/>
<dbReference type="Proteomes" id="UP001281761">
    <property type="component" value="Unassembled WGS sequence"/>
</dbReference>
<reference evidence="2 3" key="1">
    <citation type="journal article" date="2022" name="bioRxiv">
        <title>Genomics of Preaxostyla Flagellates Illuminates Evolutionary Transitions and the Path Towards Mitochondrial Loss.</title>
        <authorList>
            <person name="Novak L.V.F."/>
            <person name="Treitli S.C."/>
            <person name="Pyrih J."/>
            <person name="Halakuc P."/>
            <person name="Pipaliya S.V."/>
            <person name="Vacek V."/>
            <person name="Brzon O."/>
            <person name="Soukal P."/>
            <person name="Eme L."/>
            <person name="Dacks J.B."/>
            <person name="Karnkowska A."/>
            <person name="Elias M."/>
            <person name="Hampl V."/>
        </authorList>
    </citation>
    <scope>NUCLEOTIDE SEQUENCE [LARGE SCALE GENOMIC DNA]</scope>
    <source>
        <strain evidence="2">NAU3</strain>
        <tissue evidence="2">Gut</tissue>
    </source>
</reference>
<feature type="region of interest" description="Disordered" evidence="1">
    <location>
        <begin position="619"/>
        <end position="648"/>
    </location>
</feature>
<comment type="caution">
    <text evidence="2">The sequence shown here is derived from an EMBL/GenBank/DDBJ whole genome shotgun (WGS) entry which is preliminary data.</text>
</comment>
<evidence type="ECO:0008006" key="4">
    <source>
        <dbReference type="Google" id="ProtNLM"/>
    </source>
</evidence>
<evidence type="ECO:0000313" key="2">
    <source>
        <dbReference type="EMBL" id="KAK2945570.1"/>
    </source>
</evidence>
<gene>
    <name evidence="2" type="ORF">BLNAU_19527</name>
</gene>